<dbReference type="PANTHER" id="PTHR11439">
    <property type="entry name" value="GAG-POL-RELATED RETROTRANSPOSON"/>
    <property type="match status" value="1"/>
</dbReference>
<organism evidence="3 4">
    <name type="scientific">Austropuccinia psidii MF-1</name>
    <dbReference type="NCBI Taxonomy" id="1389203"/>
    <lineage>
        <taxon>Eukaryota</taxon>
        <taxon>Fungi</taxon>
        <taxon>Dikarya</taxon>
        <taxon>Basidiomycota</taxon>
        <taxon>Pucciniomycotina</taxon>
        <taxon>Pucciniomycetes</taxon>
        <taxon>Pucciniales</taxon>
        <taxon>Sphaerophragmiaceae</taxon>
        <taxon>Austropuccinia</taxon>
    </lineage>
</organism>
<feature type="compositionally biased region" description="Polar residues" evidence="1">
    <location>
        <begin position="43"/>
        <end position="54"/>
    </location>
</feature>
<evidence type="ECO:0000259" key="2">
    <source>
        <dbReference type="Pfam" id="PF07727"/>
    </source>
</evidence>
<protein>
    <recommendedName>
        <fullName evidence="2">Reverse transcriptase Ty1/copia-type domain-containing protein</fullName>
    </recommendedName>
</protein>
<dbReference type="AlphaFoldDB" id="A0A9Q3K0W1"/>
<evidence type="ECO:0000256" key="1">
    <source>
        <dbReference type="SAM" id="MobiDB-lite"/>
    </source>
</evidence>
<dbReference type="SUPFAM" id="SSF56672">
    <property type="entry name" value="DNA/RNA polymerases"/>
    <property type="match status" value="1"/>
</dbReference>
<dbReference type="Proteomes" id="UP000765509">
    <property type="component" value="Unassembled WGS sequence"/>
</dbReference>
<dbReference type="InterPro" id="IPR043502">
    <property type="entry name" value="DNA/RNA_pol_sf"/>
</dbReference>
<name>A0A9Q3K0W1_9BASI</name>
<proteinExistence type="predicted"/>
<dbReference type="EMBL" id="AVOT02091005">
    <property type="protein sequence ID" value="MBW0572925.1"/>
    <property type="molecule type" value="Genomic_DNA"/>
</dbReference>
<comment type="caution">
    <text evidence="3">The sequence shown here is derived from an EMBL/GenBank/DDBJ whole genome shotgun (WGS) entry which is preliminary data.</text>
</comment>
<evidence type="ECO:0000313" key="3">
    <source>
        <dbReference type="EMBL" id="MBW0572925.1"/>
    </source>
</evidence>
<sequence length="625" mass="70297">MPKTTENELFFSDVERVQGVDDTFFNCQEHLTHEEPSDLNDEAASQANDSPVESSSDKQDTAVPTTRINVVGPCHPTLISSDIRKENILPYSRRPRALLTSPKVPFSYKQALKSENADQWIEAIKKELGTMKDLHVWEVVPITTDTKLIGTTWVFKTKCNDCNEVLEHKAQLCAQGFSQTPGIDFSKTFAPTGRLNSLRTLISFAASKDLKFKQLDIKSAFLNAPLEEEVFLTVPHGLDLDKEKVCLRLKKAIYGLRQAPRAWYNRLSTLLETVGFKAAISDPCVFHRKLEPPMRLFIHVDNIAVFGKNLTTFKHEIQQGFKTKLLGQANLLLGIKIHQDANSISLSQEHHVEALLDLHGMSDCRPVVTPLGPNEHLDSPTQSEVDEFNELKVNYRSLLGSLSYISTATRPDISYSVSALSQLLEQPGIKQWKAFLHVLRYLRGTTNVCIIYQKNKEEDAIAYSDADWGNCRVTRRSVSGHLILLNQGLVIWKTKKQPTVSLSSAKAEYKALCNLASEILWSQQFCIELNIAHGLCPMKVHEDNQGCIDTANSNCNANTRRMKHIGIQLHFIREVIKNSKILLIYTPKSKMLADFLTKSVCKPVIQRAMHGLNLLILGEKGDVKI</sequence>
<feature type="domain" description="Reverse transcriptase Ty1/copia-type" evidence="2">
    <location>
        <begin position="135"/>
        <end position="371"/>
    </location>
</feature>
<dbReference type="OrthoDB" id="3344688at2759"/>
<accession>A0A9Q3K0W1</accession>
<gene>
    <name evidence="3" type="ORF">O181_112640</name>
</gene>
<dbReference type="PANTHER" id="PTHR11439:SF463">
    <property type="entry name" value="REVERSE TRANSCRIPTASE TY1_COPIA-TYPE DOMAIN-CONTAINING PROTEIN"/>
    <property type="match status" value="1"/>
</dbReference>
<dbReference type="InterPro" id="IPR013103">
    <property type="entry name" value="RVT_2"/>
</dbReference>
<reference evidence="3" key="1">
    <citation type="submission" date="2021-03" db="EMBL/GenBank/DDBJ databases">
        <title>Draft genome sequence of rust myrtle Austropuccinia psidii MF-1, a brazilian biotype.</title>
        <authorList>
            <person name="Quecine M.C."/>
            <person name="Pachon D.M.R."/>
            <person name="Bonatelli M.L."/>
            <person name="Correr F.H."/>
            <person name="Franceschini L.M."/>
            <person name="Leite T.F."/>
            <person name="Margarido G.R.A."/>
            <person name="Almeida C.A."/>
            <person name="Ferrarezi J.A."/>
            <person name="Labate C.A."/>
        </authorList>
    </citation>
    <scope>NUCLEOTIDE SEQUENCE</scope>
    <source>
        <strain evidence="3">MF-1</strain>
    </source>
</reference>
<keyword evidence="4" id="KW-1185">Reference proteome</keyword>
<dbReference type="CDD" id="cd09272">
    <property type="entry name" value="RNase_HI_RT_Ty1"/>
    <property type="match status" value="1"/>
</dbReference>
<dbReference type="Pfam" id="PF07727">
    <property type="entry name" value="RVT_2"/>
    <property type="match status" value="1"/>
</dbReference>
<feature type="region of interest" description="Disordered" evidence="1">
    <location>
        <begin position="34"/>
        <end position="66"/>
    </location>
</feature>
<evidence type="ECO:0000313" key="4">
    <source>
        <dbReference type="Proteomes" id="UP000765509"/>
    </source>
</evidence>